<proteinExistence type="predicted"/>
<dbReference type="CDD" id="cd03139">
    <property type="entry name" value="GATase1_PfpI_2"/>
    <property type="match status" value="1"/>
</dbReference>
<comment type="caution">
    <text evidence="3">The sequence shown here is derived from an EMBL/GenBank/DDBJ whole genome shotgun (WGS) entry which is preliminary data.</text>
</comment>
<dbReference type="SUPFAM" id="SSF52317">
    <property type="entry name" value="Class I glutamine amidotransferase-like"/>
    <property type="match status" value="1"/>
</dbReference>
<gene>
    <name evidence="3" type="ORF">RDB_LOCUS110738</name>
</gene>
<dbReference type="Gene3D" id="3.40.50.880">
    <property type="match status" value="1"/>
</dbReference>
<dbReference type="InterPro" id="IPR029062">
    <property type="entry name" value="Class_I_gatase-like"/>
</dbReference>
<feature type="domain" description="DJ-1/PfpI" evidence="2">
    <location>
        <begin position="132"/>
        <end position="218"/>
    </location>
</feature>
<name>A0A8H3C3B8_9AGAM</name>
<evidence type="ECO:0000313" key="4">
    <source>
        <dbReference type="Proteomes" id="UP000663888"/>
    </source>
</evidence>
<dbReference type="PANTHER" id="PTHR43130">
    <property type="entry name" value="ARAC-FAMILY TRANSCRIPTIONAL REGULATOR"/>
    <property type="match status" value="1"/>
</dbReference>
<dbReference type="AlphaFoldDB" id="A0A8H3C3B8"/>
<organism evidence="3 4">
    <name type="scientific">Rhizoctonia solani</name>
    <dbReference type="NCBI Taxonomy" id="456999"/>
    <lineage>
        <taxon>Eukaryota</taxon>
        <taxon>Fungi</taxon>
        <taxon>Dikarya</taxon>
        <taxon>Basidiomycota</taxon>
        <taxon>Agaricomycotina</taxon>
        <taxon>Agaricomycetes</taxon>
        <taxon>Cantharellales</taxon>
        <taxon>Ceratobasidiaceae</taxon>
        <taxon>Rhizoctonia</taxon>
    </lineage>
</organism>
<dbReference type="Pfam" id="PF01965">
    <property type="entry name" value="DJ-1_PfpI"/>
    <property type="match status" value="1"/>
</dbReference>
<dbReference type="PANTHER" id="PTHR43130:SF15">
    <property type="entry name" value="THIJ_PFPI FAMILY PROTEIN (AFU_ORTHOLOGUE AFUA_5G14240)"/>
    <property type="match status" value="1"/>
</dbReference>
<dbReference type="Proteomes" id="UP000663888">
    <property type="component" value="Unassembled WGS sequence"/>
</dbReference>
<dbReference type="InterPro" id="IPR052158">
    <property type="entry name" value="INH-QAR"/>
</dbReference>
<protein>
    <recommendedName>
        <fullName evidence="2">DJ-1/PfpI domain-containing protein</fullName>
    </recommendedName>
</protein>
<sequence length="252" mass="26990">MADTKVLTIAVVLCHGVTILDYQGPMEILETASINSLTGPWLQSIPGFPKPKVKFECEFVAESREPIRGTSGPLIVANKTFDEVSSKQFDIIVIPAGAGAPWTRRTGSREGDDSGRATAAPTSFDPEDIPKPVAKFVLAQVPGAQYVFSVCAGSWVLAALGLLDGKRATTNKSSFDEIKKSTSPAVQWIAKARWVVDGKFWTSSGVTAGQDMAYEFLKTVAGKEFATAAKNAAELRATSADDDEFADVFHLV</sequence>
<dbReference type="EMBL" id="CAJMWX010001180">
    <property type="protein sequence ID" value="CAE6473046.1"/>
    <property type="molecule type" value="Genomic_DNA"/>
</dbReference>
<evidence type="ECO:0000259" key="2">
    <source>
        <dbReference type="Pfam" id="PF01965"/>
    </source>
</evidence>
<dbReference type="InterPro" id="IPR002818">
    <property type="entry name" value="DJ-1/PfpI"/>
</dbReference>
<evidence type="ECO:0000313" key="3">
    <source>
        <dbReference type="EMBL" id="CAE6473046.1"/>
    </source>
</evidence>
<reference evidence="3" key="1">
    <citation type="submission" date="2021-01" db="EMBL/GenBank/DDBJ databases">
        <authorList>
            <person name="Kaushik A."/>
        </authorList>
    </citation>
    <scope>NUCLEOTIDE SEQUENCE</scope>
    <source>
        <strain evidence="3">AG4-R118</strain>
    </source>
</reference>
<evidence type="ECO:0000256" key="1">
    <source>
        <dbReference type="SAM" id="MobiDB-lite"/>
    </source>
</evidence>
<feature type="region of interest" description="Disordered" evidence="1">
    <location>
        <begin position="102"/>
        <end position="126"/>
    </location>
</feature>
<accession>A0A8H3C3B8</accession>